<protein>
    <submittedName>
        <fullName evidence="2">(diamondback moth) hypothetical protein</fullName>
    </submittedName>
</protein>
<feature type="transmembrane region" description="Helical" evidence="1">
    <location>
        <begin position="120"/>
        <end position="153"/>
    </location>
</feature>
<dbReference type="AlphaFoldDB" id="A0A8S4F4I7"/>
<sequence length="166" mass="18681">MKLESFALKKFLCKFNLKTGAYCVAIFYTIVLIVVLIAAIAELIAIGKYDATYRYPWNRPHAYTICAVLFTATCLLVNTLFLIGLRRGKSTLALSWLVLSTVWVLLNILLLIIISCTHRVAMSLACVILASIFSVVYIVLLLYGLLIGFSYWVALKNSRRIIPQQI</sequence>
<evidence type="ECO:0000313" key="2">
    <source>
        <dbReference type="EMBL" id="CAG9123147.1"/>
    </source>
</evidence>
<comment type="caution">
    <text evidence="2">The sequence shown here is derived from an EMBL/GenBank/DDBJ whole genome shotgun (WGS) entry which is preliminary data.</text>
</comment>
<dbReference type="EMBL" id="CAJHNJ030000028">
    <property type="protein sequence ID" value="CAG9123147.1"/>
    <property type="molecule type" value="Genomic_DNA"/>
</dbReference>
<reference evidence="2" key="1">
    <citation type="submission" date="2020-11" db="EMBL/GenBank/DDBJ databases">
        <authorList>
            <person name="Whiteford S."/>
        </authorList>
    </citation>
    <scope>NUCLEOTIDE SEQUENCE</scope>
</reference>
<feature type="transmembrane region" description="Helical" evidence="1">
    <location>
        <begin position="92"/>
        <end position="114"/>
    </location>
</feature>
<keyword evidence="1" id="KW-0472">Membrane</keyword>
<name>A0A8S4F4I7_PLUXY</name>
<evidence type="ECO:0000313" key="3">
    <source>
        <dbReference type="Proteomes" id="UP000653454"/>
    </source>
</evidence>
<keyword evidence="1" id="KW-0812">Transmembrane</keyword>
<feature type="transmembrane region" description="Helical" evidence="1">
    <location>
        <begin position="61"/>
        <end position="85"/>
    </location>
</feature>
<dbReference type="Proteomes" id="UP000653454">
    <property type="component" value="Unassembled WGS sequence"/>
</dbReference>
<gene>
    <name evidence="2" type="ORF">PLXY2_LOCUS7895</name>
</gene>
<keyword evidence="1" id="KW-1133">Transmembrane helix</keyword>
<evidence type="ECO:0000256" key="1">
    <source>
        <dbReference type="SAM" id="Phobius"/>
    </source>
</evidence>
<organism evidence="2 3">
    <name type="scientific">Plutella xylostella</name>
    <name type="common">Diamondback moth</name>
    <name type="synonym">Plutella maculipennis</name>
    <dbReference type="NCBI Taxonomy" id="51655"/>
    <lineage>
        <taxon>Eukaryota</taxon>
        <taxon>Metazoa</taxon>
        <taxon>Ecdysozoa</taxon>
        <taxon>Arthropoda</taxon>
        <taxon>Hexapoda</taxon>
        <taxon>Insecta</taxon>
        <taxon>Pterygota</taxon>
        <taxon>Neoptera</taxon>
        <taxon>Endopterygota</taxon>
        <taxon>Lepidoptera</taxon>
        <taxon>Glossata</taxon>
        <taxon>Ditrysia</taxon>
        <taxon>Yponomeutoidea</taxon>
        <taxon>Plutellidae</taxon>
        <taxon>Plutella</taxon>
    </lineage>
</organism>
<accession>A0A8S4F4I7</accession>
<keyword evidence="3" id="KW-1185">Reference proteome</keyword>
<feature type="transmembrane region" description="Helical" evidence="1">
    <location>
        <begin position="21"/>
        <end position="41"/>
    </location>
</feature>
<proteinExistence type="predicted"/>